<dbReference type="Proteomes" id="UP000321323">
    <property type="component" value="Chromosome"/>
</dbReference>
<reference evidence="3 4" key="1">
    <citation type="journal article" date="2019" name="Int. J. Syst. Evol. Microbiol.">
        <title>The Draft Whole-Genome Sequence of the Antibiotic Producer Empedobacter haloabium ATCC 31962 Provides Indications for Its Taxonomic Reclassification.</title>
        <authorList>
            <person name="Miess H."/>
            <person name="Arlt P."/>
            <person name="Apel A.K."/>
            <person name="Weber T."/>
            <person name="Nieselt K."/>
            <person name="Hanssen F."/>
            <person name="Czemmel S."/>
            <person name="Nahnsen S."/>
            <person name="Gross H."/>
        </authorList>
    </citation>
    <scope>NUCLEOTIDE SEQUENCE [LARGE SCALE GENOMIC DNA]</scope>
    <source>
        <strain evidence="3 4">ATCC 31962</strain>
    </source>
</reference>
<gene>
    <name evidence="3" type="ORF">E7V67_000830</name>
</gene>
<organism evidence="3 4">
    <name type="scientific">[Empedobacter] haloabium</name>
    <dbReference type="NCBI Taxonomy" id="592317"/>
    <lineage>
        <taxon>Bacteria</taxon>
        <taxon>Pseudomonadati</taxon>
        <taxon>Pseudomonadota</taxon>
        <taxon>Betaproteobacteria</taxon>
        <taxon>Burkholderiales</taxon>
        <taxon>Oxalobacteraceae</taxon>
        <taxon>Telluria group</taxon>
        <taxon>Telluria group incertae sedis</taxon>
    </lineage>
</organism>
<evidence type="ECO:0000313" key="3">
    <source>
        <dbReference type="EMBL" id="WUR13681.1"/>
    </source>
</evidence>
<keyword evidence="2" id="KW-0732">Signal</keyword>
<proteinExistence type="predicted"/>
<protein>
    <recommendedName>
        <fullName evidence="5">Secreted protein</fullName>
    </recommendedName>
</protein>
<name>A0ABZ1UNM8_9BURK</name>
<evidence type="ECO:0000256" key="2">
    <source>
        <dbReference type="SAM" id="SignalP"/>
    </source>
</evidence>
<evidence type="ECO:0000256" key="1">
    <source>
        <dbReference type="SAM" id="MobiDB-lite"/>
    </source>
</evidence>
<feature type="region of interest" description="Disordered" evidence="1">
    <location>
        <begin position="23"/>
        <end position="104"/>
    </location>
</feature>
<feature type="chain" id="PRO_5047314418" description="Secreted protein" evidence="2">
    <location>
        <begin position="24"/>
        <end position="104"/>
    </location>
</feature>
<dbReference type="EMBL" id="CP136508">
    <property type="protein sequence ID" value="WUR13681.1"/>
    <property type="molecule type" value="Genomic_DNA"/>
</dbReference>
<evidence type="ECO:0008006" key="5">
    <source>
        <dbReference type="Google" id="ProtNLM"/>
    </source>
</evidence>
<keyword evidence="4" id="KW-1185">Reference proteome</keyword>
<accession>A0ABZ1UNM8</accession>
<feature type="signal peptide" evidence="2">
    <location>
        <begin position="1"/>
        <end position="23"/>
    </location>
</feature>
<sequence length="104" mass="11175">MNNVARSVLFLLMLGSQAGLVAAQDQSAPKPAARADPAEGMTARPHDKQNKRGHCGNLKSEDCNFVRVPKPKGGPCQGTMCPPGRPESKRPLEELTQPRQSGTR</sequence>
<evidence type="ECO:0000313" key="4">
    <source>
        <dbReference type="Proteomes" id="UP000321323"/>
    </source>
</evidence>